<dbReference type="Gene3D" id="3.40.50.300">
    <property type="entry name" value="P-loop containing nucleotide triphosphate hydrolases"/>
    <property type="match status" value="1"/>
</dbReference>
<name>A0A0N4WEZ7_HAEPC</name>
<evidence type="ECO:0000256" key="8">
    <source>
        <dbReference type="ARBA" id="ARBA00023134"/>
    </source>
</evidence>
<proteinExistence type="inferred from homology"/>
<dbReference type="InterPro" id="IPR024156">
    <property type="entry name" value="Small_GTPase_ARF"/>
</dbReference>
<dbReference type="OMA" id="MNGVKVT"/>
<protein>
    <recommendedName>
        <fullName evidence="3">Signal recognition particle receptor subunit beta</fullName>
    </recommendedName>
</protein>
<evidence type="ECO:0000256" key="4">
    <source>
        <dbReference type="ARBA" id="ARBA00022692"/>
    </source>
</evidence>
<dbReference type="GO" id="GO:0006886">
    <property type="term" value="P:intracellular protein transport"/>
    <property type="evidence" value="ECO:0007669"/>
    <property type="project" value="TreeGrafter"/>
</dbReference>
<reference evidence="11 12" key="2">
    <citation type="submission" date="2018-11" db="EMBL/GenBank/DDBJ databases">
        <authorList>
            <consortium name="Pathogen Informatics"/>
        </authorList>
    </citation>
    <scope>NUCLEOTIDE SEQUENCE [LARGE SCALE GENOMIC DNA]</scope>
    <source>
        <strain evidence="11 12">MHpl1</strain>
    </source>
</reference>
<keyword evidence="5" id="KW-0547">Nucleotide-binding</keyword>
<comment type="similarity">
    <text evidence="2">Belongs to the SRP receptor beta subunit family.</text>
</comment>
<evidence type="ECO:0000256" key="6">
    <source>
        <dbReference type="ARBA" id="ARBA00022824"/>
    </source>
</evidence>
<organism evidence="13">
    <name type="scientific">Haemonchus placei</name>
    <name type="common">Barber's pole worm</name>
    <dbReference type="NCBI Taxonomy" id="6290"/>
    <lineage>
        <taxon>Eukaryota</taxon>
        <taxon>Metazoa</taxon>
        <taxon>Ecdysozoa</taxon>
        <taxon>Nematoda</taxon>
        <taxon>Chromadorea</taxon>
        <taxon>Rhabditida</taxon>
        <taxon>Rhabditina</taxon>
        <taxon>Rhabditomorpha</taxon>
        <taxon>Strongyloidea</taxon>
        <taxon>Trichostrongylidae</taxon>
        <taxon>Haemonchus</taxon>
    </lineage>
</organism>
<comment type="subcellular location">
    <subcellularLocation>
        <location evidence="1">Endoplasmic reticulum membrane</location>
        <topology evidence="1">Single-pass membrane protein</topology>
    </subcellularLocation>
</comment>
<dbReference type="OrthoDB" id="41266at2759"/>
<dbReference type="InterPro" id="IPR019009">
    <property type="entry name" value="SRP_receptor_beta_su"/>
</dbReference>
<evidence type="ECO:0000313" key="11">
    <source>
        <dbReference type="EMBL" id="VDO36943.1"/>
    </source>
</evidence>
<sequence>MGAKSKYVIVQLASVITGSTRVWVRERAAEKFSGIFYDPARWSVKLLIPLYLCVLTVFDQMEHMEAGEPEVGALNFSFLYSSDTIWRCFRSLKSKADTFLLVGLSDSGKTHIFGKIANKNNEPVTYTSFQENVLDIDVRGQHLKVVDFPGAERLRKQLVEKWLKKERSSLRGITFVVDSSSFSKRSRDVAEFLYDVALESGKKIPILVACNKQDHGLAKSSQVIRLSLEKEMGLINKTRAAALTSTDGSSSHRTLTDTGANFSWDDLPKPVEFVECCAVDGATVGLEAIRDWIKL</sequence>
<gene>
    <name evidence="11" type="ORF">HPLM_LOCUS9235</name>
</gene>
<dbReference type="InterPro" id="IPR027417">
    <property type="entry name" value="P-loop_NTPase"/>
</dbReference>
<dbReference type="GO" id="GO:0034067">
    <property type="term" value="P:protein localization to Golgi apparatus"/>
    <property type="evidence" value="ECO:0007669"/>
    <property type="project" value="TreeGrafter"/>
</dbReference>
<dbReference type="WBParaSite" id="HPLM_0000924301-mRNA-1">
    <property type="protein sequence ID" value="HPLM_0000924301-mRNA-1"/>
    <property type="gene ID" value="HPLM_0000924301"/>
</dbReference>
<dbReference type="CDD" id="cd04105">
    <property type="entry name" value="SR_beta"/>
    <property type="match status" value="1"/>
</dbReference>
<evidence type="ECO:0000256" key="1">
    <source>
        <dbReference type="ARBA" id="ARBA00004389"/>
    </source>
</evidence>
<reference evidence="13" key="1">
    <citation type="submission" date="2017-02" db="UniProtKB">
        <authorList>
            <consortium name="WormBaseParasite"/>
        </authorList>
    </citation>
    <scope>IDENTIFICATION</scope>
</reference>
<dbReference type="PANTHER" id="PTHR45909">
    <property type="entry name" value="ADP-RIBOSYLATION FACTOR-RELATED PROTEIN 1"/>
    <property type="match status" value="1"/>
</dbReference>
<dbReference type="GO" id="GO:0043001">
    <property type="term" value="P:Golgi to plasma membrane protein transport"/>
    <property type="evidence" value="ECO:0007669"/>
    <property type="project" value="TreeGrafter"/>
</dbReference>
<evidence type="ECO:0000256" key="7">
    <source>
        <dbReference type="ARBA" id="ARBA00022989"/>
    </source>
</evidence>
<evidence type="ECO:0000313" key="12">
    <source>
        <dbReference type="Proteomes" id="UP000268014"/>
    </source>
</evidence>
<dbReference type="GO" id="GO:0005789">
    <property type="term" value="C:endoplasmic reticulum membrane"/>
    <property type="evidence" value="ECO:0007669"/>
    <property type="project" value="UniProtKB-SubCell"/>
</dbReference>
<dbReference type="SUPFAM" id="SSF52540">
    <property type="entry name" value="P-loop containing nucleoside triphosphate hydrolases"/>
    <property type="match status" value="1"/>
</dbReference>
<keyword evidence="8" id="KW-0342">GTP-binding</keyword>
<accession>A0A0N4WEZ7</accession>
<dbReference type="EMBL" id="UZAF01017019">
    <property type="protein sequence ID" value="VDO36943.1"/>
    <property type="molecule type" value="Genomic_DNA"/>
</dbReference>
<keyword evidence="4" id="KW-0812">Transmembrane</keyword>
<keyword evidence="9" id="KW-0472">Membrane</keyword>
<evidence type="ECO:0000256" key="3">
    <source>
        <dbReference type="ARBA" id="ARBA00020256"/>
    </source>
</evidence>
<evidence type="ECO:0000256" key="5">
    <source>
        <dbReference type="ARBA" id="ARBA00022741"/>
    </source>
</evidence>
<keyword evidence="10" id="KW-0675">Receptor</keyword>
<dbReference type="AlphaFoldDB" id="A0A0N4WEZ7"/>
<dbReference type="GO" id="GO:0005525">
    <property type="term" value="F:GTP binding"/>
    <property type="evidence" value="ECO:0007669"/>
    <property type="project" value="UniProtKB-KW"/>
</dbReference>
<dbReference type="PANTHER" id="PTHR45909:SF1">
    <property type="entry name" value="ADP-RIBOSYLATION FACTOR-RELATED PROTEIN 1"/>
    <property type="match status" value="1"/>
</dbReference>
<evidence type="ECO:0000256" key="10">
    <source>
        <dbReference type="ARBA" id="ARBA00023170"/>
    </source>
</evidence>
<keyword evidence="7" id="KW-1133">Transmembrane helix</keyword>
<dbReference type="Pfam" id="PF09439">
    <property type="entry name" value="SRPRB"/>
    <property type="match status" value="1"/>
</dbReference>
<dbReference type="GO" id="GO:0005794">
    <property type="term" value="C:Golgi apparatus"/>
    <property type="evidence" value="ECO:0007669"/>
    <property type="project" value="TreeGrafter"/>
</dbReference>
<keyword evidence="6" id="KW-0256">Endoplasmic reticulum</keyword>
<dbReference type="GO" id="GO:0003924">
    <property type="term" value="F:GTPase activity"/>
    <property type="evidence" value="ECO:0007669"/>
    <property type="project" value="TreeGrafter"/>
</dbReference>
<evidence type="ECO:0000313" key="13">
    <source>
        <dbReference type="WBParaSite" id="HPLM_0000924301-mRNA-1"/>
    </source>
</evidence>
<evidence type="ECO:0000256" key="2">
    <source>
        <dbReference type="ARBA" id="ARBA00005619"/>
    </source>
</evidence>
<dbReference type="Proteomes" id="UP000268014">
    <property type="component" value="Unassembled WGS sequence"/>
</dbReference>
<keyword evidence="12" id="KW-1185">Reference proteome</keyword>
<evidence type="ECO:0000256" key="9">
    <source>
        <dbReference type="ARBA" id="ARBA00023136"/>
    </source>
</evidence>
<dbReference type="STRING" id="6290.A0A0N4WEZ7"/>